<name>A0A4R7I3U8_9ACTN</name>
<dbReference type="EMBL" id="SOAU01000001">
    <property type="protein sequence ID" value="TDT18327.1"/>
    <property type="molecule type" value="Genomic_DNA"/>
</dbReference>
<accession>A0A4R7I3U8</accession>
<dbReference type="RefSeq" id="WP_133870555.1">
    <property type="nucleotide sequence ID" value="NZ_SOAU01000001.1"/>
</dbReference>
<proteinExistence type="predicted"/>
<dbReference type="AlphaFoldDB" id="A0A4R7I3U8"/>
<dbReference type="Pfam" id="PF00903">
    <property type="entry name" value="Glyoxalase"/>
    <property type="match status" value="1"/>
</dbReference>
<sequence length="271" mass="28376">MGPIAEAVVVVADIARATTMYESALGAVADEHGALDPERAASWRQPSLGGAPSVVLRAPEDDRPGRIRLVESPEAAPSPPLARPGWSAIELLVADADRAMERAQRAGARVVVAPRTVGSGGSLRAAQVEGPAGELWYLTEVRGAPPGFDLPSAVAELGPVFIMVITCADLEESRARFEEATSGRRVTDHRLPIGVINTVHGLPADTVHRISTVQLAGQSAIEFDQHAVATDPDGDQRLRQGVISVAVIAEGPQRSAPIEVAPGAFVEFFAG</sequence>
<reference evidence="2 3" key="1">
    <citation type="submission" date="2019-03" db="EMBL/GenBank/DDBJ databases">
        <title>Sequencing the genomes of 1000 actinobacteria strains.</title>
        <authorList>
            <person name="Klenk H.-P."/>
        </authorList>
    </citation>
    <scope>NUCLEOTIDE SEQUENCE [LARGE SCALE GENOMIC DNA]</scope>
    <source>
        <strain evidence="2 3">DSM 18936</strain>
    </source>
</reference>
<dbReference type="OrthoDB" id="7545296at2"/>
<gene>
    <name evidence="2" type="ORF">BDK89_3946</name>
</gene>
<dbReference type="PROSITE" id="PS51819">
    <property type="entry name" value="VOC"/>
    <property type="match status" value="1"/>
</dbReference>
<dbReference type="Gene3D" id="3.10.180.10">
    <property type="entry name" value="2,3-Dihydroxybiphenyl 1,2-Dioxygenase, domain 1"/>
    <property type="match status" value="1"/>
</dbReference>
<dbReference type="InterPro" id="IPR004360">
    <property type="entry name" value="Glyas_Fos-R_dOase_dom"/>
</dbReference>
<organism evidence="2 3">
    <name type="scientific">Ilumatobacter fluminis</name>
    <dbReference type="NCBI Taxonomy" id="467091"/>
    <lineage>
        <taxon>Bacteria</taxon>
        <taxon>Bacillati</taxon>
        <taxon>Actinomycetota</taxon>
        <taxon>Acidimicrobiia</taxon>
        <taxon>Acidimicrobiales</taxon>
        <taxon>Ilumatobacteraceae</taxon>
        <taxon>Ilumatobacter</taxon>
    </lineage>
</organism>
<dbReference type="InterPro" id="IPR037523">
    <property type="entry name" value="VOC_core"/>
</dbReference>
<evidence type="ECO:0000313" key="3">
    <source>
        <dbReference type="Proteomes" id="UP000294558"/>
    </source>
</evidence>
<protein>
    <recommendedName>
        <fullName evidence="1">VOC domain-containing protein</fullName>
    </recommendedName>
</protein>
<dbReference type="InterPro" id="IPR029068">
    <property type="entry name" value="Glyas_Bleomycin-R_OHBP_Dase"/>
</dbReference>
<comment type="caution">
    <text evidence="2">The sequence shown here is derived from an EMBL/GenBank/DDBJ whole genome shotgun (WGS) entry which is preliminary data.</text>
</comment>
<evidence type="ECO:0000313" key="2">
    <source>
        <dbReference type="EMBL" id="TDT18327.1"/>
    </source>
</evidence>
<keyword evidence="3" id="KW-1185">Reference proteome</keyword>
<evidence type="ECO:0000259" key="1">
    <source>
        <dbReference type="PROSITE" id="PS51819"/>
    </source>
</evidence>
<dbReference type="Proteomes" id="UP000294558">
    <property type="component" value="Unassembled WGS sequence"/>
</dbReference>
<dbReference type="SUPFAM" id="SSF54593">
    <property type="entry name" value="Glyoxalase/Bleomycin resistance protein/Dihydroxybiphenyl dioxygenase"/>
    <property type="match status" value="1"/>
</dbReference>
<feature type="domain" description="VOC" evidence="1">
    <location>
        <begin position="3"/>
        <end position="141"/>
    </location>
</feature>